<comment type="caution">
    <text evidence="1">The sequence shown here is derived from an EMBL/GenBank/DDBJ whole genome shotgun (WGS) entry which is preliminary data.</text>
</comment>
<dbReference type="EMBL" id="JANFPI010000009">
    <property type="protein sequence ID" value="MCX8999567.1"/>
    <property type="molecule type" value="Genomic_DNA"/>
</dbReference>
<organism evidence="1 2">
    <name type="scientific">Ectorhizobium quercum</name>
    <dbReference type="NCBI Taxonomy" id="2965071"/>
    <lineage>
        <taxon>Bacteria</taxon>
        <taxon>Pseudomonadati</taxon>
        <taxon>Pseudomonadota</taxon>
        <taxon>Alphaproteobacteria</taxon>
        <taxon>Hyphomicrobiales</taxon>
        <taxon>Rhizobiaceae</taxon>
        <taxon>Ectorhizobium</taxon>
    </lineage>
</organism>
<dbReference type="RefSeq" id="WP_306413062.1">
    <property type="nucleotide sequence ID" value="NZ_JANFPI010000009.1"/>
</dbReference>
<reference evidence="1" key="1">
    <citation type="submission" date="2022-07" db="EMBL/GenBank/DDBJ databases">
        <title>Ectorhizobium quercum gen.nov., sp. nov.</title>
        <authorList>
            <person name="Ma T."/>
            <person name="Li Y."/>
        </authorList>
    </citation>
    <scope>NUCLEOTIDE SEQUENCE</scope>
    <source>
        <strain evidence="1">BDR2-2</strain>
    </source>
</reference>
<sequence>MTADIRDAIIAELTDMVETLIANAHEVEVLHEKHLAVEVEKTELRMLLEEGTRQKVLGAKLKTLGDTIADVQPRITQVISSSVTAFALRKALRPSSLS</sequence>
<evidence type="ECO:0000313" key="1">
    <source>
        <dbReference type="EMBL" id="MCX8999567.1"/>
    </source>
</evidence>
<gene>
    <name evidence="1" type="ORF">NOF55_20895</name>
</gene>
<accession>A0AAE3N3Z9</accession>
<protein>
    <submittedName>
        <fullName evidence="1">Uncharacterized protein</fullName>
    </submittedName>
</protein>
<evidence type="ECO:0000313" key="2">
    <source>
        <dbReference type="Proteomes" id="UP001208771"/>
    </source>
</evidence>
<dbReference type="Proteomes" id="UP001208771">
    <property type="component" value="Unassembled WGS sequence"/>
</dbReference>
<name>A0AAE3N3Z9_9HYPH</name>
<dbReference type="AlphaFoldDB" id="A0AAE3N3Z9"/>
<proteinExistence type="predicted"/>
<keyword evidence="2" id="KW-1185">Reference proteome</keyword>